<feature type="domain" description="Transposase IS4-like" evidence="1">
    <location>
        <begin position="90"/>
        <end position="376"/>
    </location>
</feature>
<dbReference type="OrthoDB" id="9767746at2"/>
<feature type="non-terminal residue" evidence="2">
    <location>
        <position position="1"/>
    </location>
</feature>
<accession>A0A4R6PX32</accession>
<keyword evidence="3" id="KW-1185">Reference proteome</keyword>
<dbReference type="GO" id="GO:0004803">
    <property type="term" value="F:transposase activity"/>
    <property type="evidence" value="ECO:0007669"/>
    <property type="project" value="InterPro"/>
</dbReference>
<dbReference type="GO" id="GO:0006313">
    <property type="term" value="P:DNA transposition"/>
    <property type="evidence" value="ECO:0007669"/>
    <property type="project" value="InterPro"/>
</dbReference>
<dbReference type="InterPro" id="IPR047654">
    <property type="entry name" value="IS1634_transpos"/>
</dbReference>
<dbReference type="PANTHER" id="PTHR34614:SF2">
    <property type="entry name" value="TRANSPOSASE IS4-LIKE DOMAIN-CONTAINING PROTEIN"/>
    <property type="match status" value="1"/>
</dbReference>
<name>A0A4R6PX32_9FIRM</name>
<proteinExistence type="predicted"/>
<dbReference type="GO" id="GO:0003677">
    <property type="term" value="F:DNA binding"/>
    <property type="evidence" value="ECO:0007669"/>
    <property type="project" value="InterPro"/>
</dbReference>
<organism evidence="2 3">
    <name type="scientific">Aminicella lysinilytica</name>
    <dbReference type="NCBI Taxonomy" id="433323"/>
    <lineage>
        <taxon>Bacteria</taxon>
        <taxon>Bacillati</taxon>
        <taxon>Bacillota</taxon>
        <taxon>Clostridia</taxon>
        <taxon>Peptostreptococcales</taxon>
        <taxon>Anaerovoracaceae</taxon>
        <taxon>Aminicella</taxon>
    </lineage>
</organism>
<evidence type="ECO:0000259" key="1">
    <source>
        <dbReference type="Pfam" id="PF01609"/>
    </source>
</evidence>
<dbReference type="NCBIfam" id="NF033559">
    <property type="entry name" value="transpos_IS1634"/>
    <property type="match status" value="1"/>
</dbReference>
<evidence type="ECO:0000313" key="3">
    <source>
        <dbReference type="Proteomes" id="UP000295500"/>
    </source>
</evidence>
<dbReference type="Pfam" id="PF01609">
    <property type="entry name" value="DDE_Tnp_1"/>
    <property type="match status" value="1"/>
</dbReference>
<sequence length="458" mass="53663">RLIYGRILHPSSKLETSKWAATLLEQPDFSTHHVYRALDIIQQRSDELQKALYQNSISFGGKRNTGVLYYDCTNFFYEIEEQDVDGLRKYGKSKQHQPLPIVEMGLFTDYDGIPLAMAIHPGNTNEQITLKPIEKKVITDFGLSKFIVCTDAGLCSKANKRFNTIQDRSYIVTQPIKKLKAELKDWALAPEGWLRAGERKTRKRYNLEDLNANECYDAIFYKECPVDQNSFEERLIVTFSFKYQAYQRAIREGQIERATKAIEQGGDKLKRRNLNDYRRFIISTSSTADGEVADKHTYTLSEEKISEEAKYDGFYATTSDLDDNDPMDIIKVNRMRWQIEECFRIMKTEFQARPAYVQKDNHIEAHFLTCFTALYLYRYLEKMTKSRYTCEQIIDTLRDMRLHEIIGKGYSCDYTRTDITDELHDAFRFRTDYEFMDRGDLKNILHASKKVIRHAKSK</sequence>
<dbReference type="PANTHER" id="PTHR34614">
    <property type="match status" value="1"/>
</dbReference>
<dbReference type="InterPro" id="IPR002559">
    <property type="entry name" value="Transposase_11"/>
</dbReference>
<gene>
    <name evidence="2" type="ORF">EV211_1821</name>
</gene>
<dbReference type="Proteomes" id="UP000295500">
    <property type="component" value="Unassembled WGS sequence"/>
</dbReference>
<dbReference type="EMBL" id="SNXO01000082">
    <property type="protein sequence ID" value="TDP43900.1"/>
    <property type="molecule type" value="Genomic_DNA"/>
</dbReference>
<comment type="caution">
    <text evidence="2">The sequence shown here is derived from an EMBL/GenBank/DDBJ whole genome shotgun (WGS) entry which is preliminary data.</text>
</comment>
<dbReference type="InterPro" id="IPR012337">
    <property type="entry name" value="RNaseH-like_sf"/>
</dbReference>
<dbReference type="RefSeq" id="WP_133529396.1">
    <property type="nucleotide sequence ID" value="NZ_SNXO01000082.1"/>
</dbReference>
<evidence type="ECO:0000313" key="2">
    <source>
        <dbReference type="EMBL" id="TDP43900.1"/>
    </source>
</evidence>
<protein>
    <submittedName>
        <fullName evidence="2">DDE family transposase</fullName>
    </submittedName>
</protein>
<dbReference type="AlphaFoldDB" id="A0A4R6PX32"/>
<reference evidence="2 3" key="1">
    <citation type="submission" date="2019-03" db="EMBL/GenBank/DDBJ databases">
        <title>Genomic Encyclopedia of Type Strains, Phase IV (KMG-IV): sequencing the most valuable type-strain genomes for metagenomic binning, comparative biology and taxonomic classification.</title>
        <authorList>
            <person name="Goeker M."/>
        </authorList>
    </citation>
    <scope>NUCLEOTIDE SEQUENCE [LARGE SCALE GENOMIC DNA]</scope>
    <source>
        <strain evidence="2 3">DSM 28287</strain>
    </source>
</reference>
<dbReference type="SUPFAM" id="SSF53098">
    <property type="entry name" value="Ribonuclease H-like"/>
    <property type="match status" value="1"/>
</dbReference>